<reference evidence="6 7" key="1">
    <citation type="submission" date="2019-12" db="EMBL/GenBank/DDBJ databases">
        <authorList>
            <person name="Li M."/>
        </authorList>
    </citation>
    <scope>NUCLEOTIDE SEQUENCE [LARGE SCALE GENOMIC DNA]</scope>
    <source>
        <strain evidence="6 7">GBMRC 2024</strain>
    </source>
</reference>
<dbReference type="GO" id="GO:0043565">
    <property type="term" value="F:sequence-specific DNA binding"/>
    <property type="evidence" value="ECO:0007669"/>
    <property type="project" value="TreeGrafter"/>
</dbReference>
<organism evidence="6 7">
    <name type="scientific">Pseudooceanicola albus</name>
    <dbReference type="NCBI Taxonomy" id="2692189"/>
    <lineage>
        <taxon>Bacteria</taxon>
        <taxon>Pseudomonadati</taxon>
        <taxon>Pseudomonadota</taxon>
        <taxon>Alphaproteobacteria</taxon>
        <taxon>Rhodobacterales</taxon>
        <taxon>Paracoccaceae</taxon>
        <taxon>Pseudooceanicola</taxon>
    </lineage>
</organism>
<dbReference type="Pfam" id="PF00126">
    <property type="entry name" value="HTH_1"/>
    <property type="match status" value="1"/>
</dbReference>
<gene>
    <name evidence="6" type="ORF">GR170_08620</name>
</gene>
<keyword evidence="4" id="KW-0804">Transcription</keyword>
<keyword evidence="2" id="KW-0805">Transcription regulation</keyword>
<dbReference type="GO" id="GO:0003700">
    <property type="term" value="F:DNA-binding transcription factor activity"/>
    <property type="evidence" value="ECO:0007669"/>
    <property type="project" value="InterPro"/>
</dbReference>
<evidence type="ECO:0000256" key="3">
    <source>
        <dbReference type="ARBA" id="ARBA00023125"/>
    </source>
</evidence>
<dbReference type="Gene3D" id="1.10.10.10">
    <property type="entry name" value="Winged helix-like DNA-binding domain superfamily/Winged helix DNA-binding domain"/>
    <property type="match status" value="1"/>
</dbReference>
<dbReference type="PANTHER" id="PTHR30537:SF5">
    <property type="entry name" value="HTH-TYPE TRANSCRIPTIONAL ACTIVATOR TTDR-RELATED"/>
    <property type="match status" value="1"/>
</dbReference>
<keyword evidence="3" id="KW-0238">DNA-binding</keyword>
<protein>
    <submittedName>
        <fullName evidence="6">LysR family transcriptional regulator</fullName>
    </submittedName>
</protein>
<dbReference type="SUPFAM" id="SSF46785">
    <property type="entry name" value="Winged helix' DNA-binding domain"/>
    <property type="match status" value="1"/>
</dbReference>
<evidence type="ECO:0000256" key="1">
    <source>
        <dbReference type="ARBA" id="ARBA00009437"/>
    </source>
</evidence>
<dbReference type="InterPro" id="IPR005119">
    <property type="entry name" value="LysR_subst-bd"/>
</dbReference>
<dbReference type="Proteomes" id="UP000477911">
    <property type="component" value="Unassembled WGS sequence"/>
</dbReference>
<name>A0A6L7G393_9RHOB</name>
<dbReference type="InterPro" id="IPR000847">
    <property type="entry name" value="LysR_HTH_N"/>
</dbReference>
<dbReference type="Gene3D" id="3.40.190.290">
    <property type="match status" value="1"/>
</dbReference>
<dbReference type="AlphaFoldDB" id="A0A6L7G393"/>
<dbReference type="GO" id="GO:0006351">
    <property type="term" value="P:DNA-templated transcription"/>
    <property type="evidence" value="ECO:0007669"/>
    <property type="project" value="TreeGrafter"/>
</dbReference>
<dbReference type="PANTHER" id="PTHR30537">
    <property type="entry name" value="HTH-TYPE TRANSCRIPTIONAL REGULATOR"/>
    <property type="match status" value="1"/>
</dbReference>
<dbReference type="Pfam" id="PF03466">
    <property type="entry name" value="LysR_substrate"/>
    <property type="match status" value="1"/>
</dbReference>
<dbReference type="InterPro" id="IPR058163">
    <property type="entry name" value="LysR-type_TF_proteobact-type"/>
</dbReference>
<dbReference type="PROSITE" id="PS50931">
    <property type="entry name" value="HTH_LYSR"/>
    <property type="match status" value="1"/>
</dbReference>
<accession>A0A6L7G393</accession>
<evidence type="ECO:0000313" key="7">
    <source>
        <dbReference type="Proteomes" id="UP000477911"/>
    </source>
</evidence>
<dbReference type="SUPFAM" id="SSF53850">
    <property type="entry name" value="Periplasmic binding protein-like II"/>
    <property type="match status" value="1"/>
</dbReference>
<feature type="domain" description="HTH lysR-type" evidence="5">
    <location>
        <begin position="20"/>
        <end position="77"/>
    </location>
</feature>
<dbReference type="FunFam" id="3.40.190.290:FF:000001">
    <property type="entry name" value="Transcriptional regulator, LysR family"/>
    <property type="match status" value="1"/>
</dbReference>
<dbReference type="FunFam" id="1.10.10.10:FF:000001">
    <property type="entry name" value="LysR family transcriptional regulator"/>
    <property type="match status" value="1"/>
</dbReference>
<sequence>MDNVNQQILRHQLSEATEIERIHLIAAFVLVADSLSFARAAEVARVSSSTLSRKVSKLEDLLGLRLLERTTRKVVFTELGEIYYQQCREVLDRLRETDEMIASYKSEPQGLLRVSFPVAFGRLELSDILADFISIYPKVKVEANYTDRFVDILEEGYNAVVRIGALPDSSLVARKIGRNRKLLVASPAYLARRGRPETPQDLAAHDCLCFSRYARSGTTWQFHRNEVVETVRVAGDFRSDSSEAISQAAQHGAGIAIVAAYLCREAVEAGRLVPLLEDWTVWPESNVYICYPSNRHLLPKTRVFSDFLVQRLRHAMR</sequence>
<evidence type="ECO:0000259" key="5">
    <source>
        <dbReference type="PROSITE" id="PS50931"/>
    </source>
</evidence>
<dbReference type="InterPro" id="IPR036388">
    <property type="entry name" value="WH-like_DNA-bd_sf"/>
</dbReference>
<dbReference type="CDD" id="cd08422">
    <property type="entry name" value="PBP2_CrgA_like"/>
    <property type="match status" value="1"/>
</dbReference>
<evidence type="ECO:0000313" key="6">
    <source>
        <dbReference type="EMBL" id="MXN17896.1"/>
    </source>
</evidence>
<dbReference type="RefSeq" id="WP_160893687.1">
    <property type="nucleotide sequence ID" value="NZ_WUMU01000006.1"/>
</dbReference>
<evidence type="ECO:0000256" key="4">
    <source>
        <dbReference type="ARBA" id="ARBA00023163"/>
    </source>
</evidence>
<comment type="caution">
    <text evidence="6">The sequence shown here is derived from an EMBL/GenBank/DDBJ whole genome shotgun (WGS) entry which is preliminary data.</text>
</comment>
<dbReference type="InterPro" id="IPR036390">
    <property type="entry name" value="WH_DNA-bd_sf"/>
</dbReference>
<evidence type="ECO:0000256" key="2">
    <source>
        <dbReference type="ARBA" id="ARBA00023015"/>
    </source>
</evidence>
<proteinExistence type="inferred from homology"/>
<dbReference type="EMBL" id="WUMU01000006">
    <property type="protein sequence ID" value="MXN17896.1"/>
    <property type="molecule type" value="Genomic_DNA"/>
</dbReference>
<keyword evidence="7" id="KW-1185">Reference proteome</keyword>
<comment type="similarity">
    <text evidence="1">Belongs to the LysR transcriptional regulatory family.</text>
</comment>